<reference evidence="6" key="1">
    <citation type="submission" date="2020-10" db="EMBL/GenBank/DDBJ databases">
        <authorList>
            <person name="Gilroy R."/>
        </authorList>
    </citation>
    <scope>NUCLEOTIDE SEQUENCE</scope>
    <source>
        <strain evidence="6">3924</strain>
    </source>
</reference>
<proteinExistence type="predicted"/>
<dbReference type="InterPro" id="IPR023772">
    <property type="entry name" value="DNA-bd_HTH_TetR-type_CS"/>
</dbReference>
<keyword evidence="2 4" id="KW-0238">DNA-binding</keyword>
<dbReference type="SUPFAM" id="SSF48498">
    <property type="entry name" value="Tetracyclin repressor-like, C-terminal domain"/>
    <property type="match status" value="1"/>
</dbReference>
<dbReference type="Pfam" id="PF00440">
    <property type="entry name" value="TetR_N"/>
    <property type="match status" value="1"/>
</dbReference>
<name>A0A940DKJ8_9BACT</name>
<keyword evidence="1" id="KW-0805">Transcription regulation</keyword>
<evidence type="ECO:0000313" key="7">
    <source>
        <dbReference type="Proteomes" id="UP000712007"/>
    </source>
</evidence>
<dbReference type="AlphaFoldDB" id="A0A940DKJ8"/>
<dbReference type="PRINTS" id="PR00455">
    <property type="entry name" value="HTHTETR"/>
</dbReference>
<dbReference type="PANTHER" id="PTHR47506">
    <property type="entry name" value="TRANSCRIPTIONAL REGULATORY PROTEIN"/>
    <property type="match status" value="1"/>
</dbReference>
<dbReference type="GO" id="GO:0003677">
    <property type="term" value="F:DNA binding"/>
    <property type="evidence" value="ECO:0007669"/>
    <property type="project" value="UniProtKB-UniRule"/>
</dbReference>
<dbReference type="InterPro" id="IPR001647">
    <property type="entry name" value="HTH_TetR"/>
</dbReference>
<evidence type="ECO:0000313" key="6">
    <source>
        <dbReference type="EMBL" id="MBO8440186.1"/>
    </source>
</evidence>
<reference evidence="6" key="2">
    <citation type="journal article" date="2021" name="PeerJ">
        <title>Extensive microbial diversity within the chicken gut microbiome revealed by metagenomics and culture.</title>
        <authorList>
            <person name="Gilroy R."/>
            <person name="Ravi A."/>
            <person name="Getino M."/>
            <person name="Pursley I."/>
            <person name="Horton D.L."/>
            <person name="Alikhan N.F."/>
            <person name="Baker D."/>
            <person name="Gharbi K."/>
            <person name="Hall N."/>
            <person name="Watson M."/>
            <person name="Adriaenssens E.M."/>
            <person name="Foster-Nyarko E."/>
            <person name="Jarju S."/>
            <person name="Secka A."/>
            <person name="Antonio M."/>
            <person name="Oren A."/>
            <person name="Chaudhuri R.R."/>
            <person name="La Ragione R."/>
            <person name="Hildebrand F."/>
            <person name="Pallen M.J."/>
        </authorList>
    </citation>
    <scope>NUCLEOTIDE SEQUENCE</scope>
    <source>
        <strain evidence="6">3924</strain>
    </source>
</reference>
<gene>
    <name evidence="6" type="ORF">IAC51_05990</name>
</gene>
<evidence type="ECO:0000256" key="4">
    <source>
        <dbReference type="PROSITE-ProRule" id="PRU00335"/>
    </source>
</evidence>
<dbReference type="EMBL" id="JADIMV010000102">
    <property type="protein sequence ID" value="MBO8440186.1"/>
    <property type="molecule type" value="Genomic_DNA"/>
</dbReference>
<dbReference type="Gene3D" id="1.10.357.10">
    <property type="entry name" value="Tetracycline Repressor, domain 2"/>
    <property type="match status" value="1"/>
</dbReference>
<organism evidence="6 7">
    <name type="scientific">Candidatus Aphodosoma intestinipullorum</name>
    <dbReference type="NCBI Taxonomy" id="2840674"/>
    <lineage>
        <taxon>Bacteria</taxon>
        <taxon>Pseudomonadati</taxon>
        <taxon>Bacteroidota</taxon>
        <taxon>Bacteroidia</taxon>
        <taxon>Bacteroidales</taxon>
        <taxon>Candidatus Aphodosoma</taxon>
    </lineage>
</organism>
<dbReference type="PANTHER" id="PTHR47506:SF1">
    <property type="entry name" value="HTH-TYPE TRANSCRIPTIONAL REGULATOR YJDC"/>
    <property type="match status" value="1"/>
</dbReference>
<comment type="caution">
    <text evidence="6">The sequence shown here is derived from an EMBL/GenBank/DDBJ whole genome shotgun (WGS) entry which is preliminary data.</text>
</comment>
<dbReference type="InterPro" id="IPR009057">
    <property type="entry name" value="Homeodomain-like_sf"/>
</dbReference>
<feature type="DNA-binding region" description="H-T-H motif" evidence="4">
    <location>
        <begin position="25"/>
        <end position="44"/>
    </location>
</feature>
<evidence type="ECO:0000256" key="1">
    <source>
        <dbReference type="ARBA" id="ARBA00023015"/>
    </source>
</evidence>
<dbReference type="PROSITE" id="PS50977">
    <property type="entry name" value="HTH_TETR_2"/>
    <property type="match status" value="1"/>
</dbReference>
<evidence type="ECO:0000259" key="5">
    <source>
        <dbReference type="PROSITE" id="PS50977"/>
    </source>
</evidence>
<evidence type="ECO:0000256" key="3">
    <source>
        <dbReference type="ARBA" id="ARBA00023163"/>
    </source>
</evidence>
<dbReference type="PROSITE" id="PS01081">
    <property type="entry name" value="HTH_TETR_1"/>
    <property type="match status" value="1"/>
</dbReference>
<dbReference type="SUPFAM" id="SSF46689">
    <property type="entry name" value="Homeodomain-like"/>
    <property type="match status" value="1"/>
</dbReference>
<keyword evidence="3" id="KW-0804">Transcription</keyword>
<dbReference type="Proteomes" id="UP000712007">
    <property type="component" value="Unassembled WGS sequence"/>
</dbReference>
<evidence type="ECO:0000256" key="2">
    <source>
        <dbReference type="ARBA" id="ARBA00023125"/>
    </source>
</evidence>
<sequence length="203" mass="23387">MKITREMILRKAFAVYLEHGYSDASVSMLQQKMNIGRASMYYYFQSKEELFREMINRFVVEEWCKAAGRLNSAVASLRDLLEALVEQYRHIRQMIEENAPGADMSNLSALILNAYVRDDSFRMLMTESRREIAGKLRAAILNGVRSGELPPDVDVEKAVTLFADMKDNSESGGGVRRSTDEDVSAFRDMLFYLYDLIRQRRGR</sequence>
<dbReference type="InterPro" id="IPR036271">
    <property type="entry name" value="Tet_transcr_reg_TetR-rel_C_sf"/>
</dbReference>
<feature type="domain" description="HTH tetR-type" evidence="5">
    <location>
        <begin position="2"/>
        <end position="62"/>
    </location>
</feature>
<accession>A0A940DKJ8</accession>
<protein>
    <submittedName>
        <fullName evidence="6">TetR/AcrR family transcriptional regulator</fullName>
    </submittedName>
</protein>